<sequence length="138" mass="14556">MMLFSRLRGRPVLAPSEGAQLGVMASLGVDTASGRVSHVRVRCGRFRGETVLAWDALDSIGPDAVVVRSTAAPEPVPPRHDILGSRVLTEAGDERGTVVDVAFDPRTGRILRVVTTSAELPADRLLGLGGHALVVRAV</sequence>
<dbReference type="EMBL" id="JACVQF010000218">
    <property type="protein sequence ID" value="MBD0422810.1"/>
    <property type="molecule type" value="Genomic_DNA"/>
</dbReference>
<accession>A0A926L6C6</accession>
<dbReference type="Proteomes" id="UP000621210">
    <property type="component" value="Unassembled WGS sequence"/>
</dbReference>
<dbReference type="AlphaFoldDB" id="A0A926L6C6"/>
<reference evidence="2" key="2">
    <citation type="submission" date="2020-09" db="EMBL/GenBank/DDBJ databases">
        <authorList>
            <person name="Luo X."/>
        </authorList>
    </citation>
    <scope>NUCLEOTIDE SEQUENCE</scope>
    <source>
        <strain evidence="2">TRM S81-3</strain>
    </source>
</reference>
<keyword evidence="3" id="KW-1185">Reference proteome</keyword>
<evidence type="ECO:0000313" key="2">
    <source>
        <dbReference type="EMBL" id="MBD0422810.1"/>
    </source>
</evidence>
<protein>
    <submittedName>
        <fullName evidence="2">PRC-barrel domain-containing protein</fullName>
    </submittedName>
</protein>
<feature type="domain" description="PRC-barrel" evidence="1">
    <location>
        <begin position="80"/>
        <end position="118"/>
    </location>
</feature>
<dbReference type="InterPro" id="IPR011033">
    <property type="entry name" value="PRC_barrel-like_sf"/>
</dbReference>
<dbReference type="Gene3D" id="2.30.30.240">
    <property type="entry name" value="PRC-barrel domain"/>
    <property type="match status" value="2"/>
</dbReference>
<dbReference type="InterPro" id="IPR027275">
    <property type="entry name" value="PRC-brl_dom"/>
</dbReference>
<evidence type="ECO:0000259" key="1">
    <source>
        <dbReference type="Pfam" id="PF05239"/>
    </source>
</evidence>
<dbReference type="Pfam" id="PF05239">
    <property type="entry name" value="PRC"/>
    <property type="match status" value="1"/>
</dbReference>
<organism evidence="2 3">
    <name type="scientific">Streptomyces griseicoloratus</name>
    <dbReference type="NCBI Taxonomy" id="2752516"/>
    <lineage>
        <taxon>Bacteria</taxon>
        <taxon>Bacillati</taxon>
        <taxon>Actinomycetota</taxon>
        <taxon>Actinomycetes</taxon>
        <taxon>Kitasatosporales</taxon>
        <taxon>Streptomycetaceae</taxon>
        <taxon>Streptomyces</taxon>
    </lineage>
</organism>
<dbReference type="SUPFAM" id="SSF50346">
    <property type="entry name" value="PRC-barrel domain"/>
    <property type="match status" value="2"/>
</dbReference>
<gene>
    <name evidence="2" type="ORF">H0H10_27265</name>
</gene>
<proteinExistence type="predicted"/>
<evidence type="ECO:0000313" key="3">
    <source>
        <dbReference type="Proteomes" id="UP000621210"/>
    </source>
</evidence>
<reference evidence="2" key="1">
    <citation type="submission" date="2020-09" db="EMBL/GenBank/DDBJ databases">
        <title>Streptomyces grisecoloratus sp. nov., isolated from cotton soil.</title>
        <authorList>
            <person name="Xing L."/>
        </authorList>
    </citation>
    <scope>NUCLEOTIDE SEQUENCE</scope>
    <source>
        <strain evidence="2">TRM S81-3</strain>
    </source>
</reference>
<name>A0A926L6C6_9ACTN</name>
<comment type="caution">
    <text evidence="2">The sequence shown here is derived from an EMBL/GenBank/DDBJ whole genome shotgun (WGS) entry which is preliminary data.</text>
</comment>